<evidence type="ECO:0000256" key="3">
    <source>
        <dbReference type="ARBA" id="ARBA00022514"/>
    </source>
</evidence>
<dbReference type="Proteomes" id="UP000261500">
    <property type="component" value="Unplaced"/>
</dbReference>
<dbReference type="InterPro" id="IPR001811">
    <property type="entry name" value="Chemokine_IL8-like_dom"/>
</dbReference>
<dbReference type="Gene3D" id="2.40.50.40">
    <property type="match status" value="1"/>
</dbReference>
<evidence type="ECO:0000256" key="9">
    <source>
        <dbReference type="RuleBase" id="RU361150"/>
    </source>
</evidence>
<dbReference type="GeneTree" id="ENSGT01140000285596"/>
<dbReference type="GO" id="GO:0008009">
    <property type="term" value="F:chemokine activity"/>
    <property type="evidence" value="ECO:0007669"/>
    <property type="project" value="InterPro"/>
</dbReference>
<dbReference type="InterPro" id="IPR000827">
    <property type="entry name" value="Chemokine_CC_CS"/>
</dbReference>
<dbReference type="Pfam" id="PF00048">
    <property type="entry name" value="IL8"/>
    <property type="match status" value="1"/>
</dbReference>
<organism evidence="11 12">
    <name type="scientific">Poecilia latipinna</name>
    <name type="common">sailfin molly</name>
    <dbReference type="NCBI Taxonomy" id="48699"/>
    <lineage>
        <taxon>Eukaryota</taxon>
        <taxon>Metazoa</taxon>
        <taxon>Chordata</taxon>
        <taxon>Craniata</taxon>
        <taxon>Vertebrata</taxon>
        <taxon>Euteleostomi</taxon>
        <taxon>Actinopterygii</taxon>
        <taxon>Neopterygii</taxon>
        <taxon>Teleostei</taxon>
        <taxon>Neoteleostei</taxon>
        <taxon>Acanthomorphata</taxon>
        <taxon>Ovalentaria</taxon>
        <taxon>Atherinomorphae</taxon>
        <taxon>Cyprinodontiformes</taxon>
        <taxon>Poeciliidae</taxon>
        <taxon>Poeciliinae</taxon>
        <taxon>Poecilia</taxon>
    </lineage>
</organism>
<keyword evidence="4 9" id="KW-0964">Secreted</keyword>
<comment type="similarity">
    <text evidence="2 9">Belongs to the intercrine beta (chemokine CC) family.</text>
</comment>
<feature type="domain" description="Chemokine interleukin-8-like" evidence="10">
    <location>
        <begin position="26"/>
        <end position="84"/>
    </location>
</feature>
<sequence>MWFEPTVSGASPHYTLSKMSAVRNHPYLCCTRNYEKPISLKHISSYFTTGPQCPTQGLIFVTVKQRHVCVNSQKPWVLRSMKNLEKRPR</sequence>
<evidence type="ECO:0000256" key="1">
    <source>
        <dbReference type="ARBA" id="ARBA00004613"/>
    </source>
</evidence>
<evidence type="ECO:0000256" key="6">
    <source>
        <dbReference type="ARBA" id="ARBA00023157"/>
    </source>
</evidence>
<keyword evidence="6" id="KW-1015">Disulfide bond</keyword>
<evidence type="ECO:0000313" key="11">
    <source>
        <dbReference type="Ensembl" id="ENSPLAP00000020896.1"/>
    </source>
</evidence>
<keyword evidence="9" id="KW-0145">Chemotaxis</keyword>
<comment type="subcellular location">
    <subcellularLocation>
        <location evidence="1 9">Secreted</location>
    </subcellularLocation>
</comment>
<evidence type="ECO:0000256" key="8">
    <source>
        <dbReference type="ARBA" id="ARBA00046726"/>
    </source>
</evidence>
<evidence type="ECO:0000256" key="2">
    <source>
        <dbReference type="ARBA" id="ARBA00010868"/>
    </source>
</evidence>
<dbReference type="PANTHER" id="PTHR12015:SF183">
    <property type="entry name" value="C-C MOTIF CHEMOKINE 3"/>
    <property type="match status" value="1"/>
</dbReference>
<accession>A0A3B3V7K3</accession>
<dbReference type="SMART" id="SM00199">
    <property type="entry name" value="SCY"/>
    <property type="match status" value="1"/>
</dbReference>
<evidence type="ECO:0000256" key="4">
    <source>
        <dbReference type="ARBA" id="ARBA00022525"/>
    </source>
</evidence>
<comment type="function">
    <text evidence="7">Monokine with inflammatory and chemokinetic properties. Binds to CCR1, CCR4 and CCR5. One of the major HIV-suppressive factors produced by CD8+ T-cells. Recombinant MIP-1-alpha induces a dose-dependent inhibition of different strains of HIV-1, HIV-2, and simian immunodeficiency virus (SIV).</text>
</comment>
<dbReference type="GO" id="GO:0005615">
    <property type="term" value="C:extracellular space"/>
    <property type="evidence" value="ECO:0007669"/>
    <property type="project" value="UniProtKB-KW"/>
</dbReference>
<keyword evidence="3 9" id="KW-0202">Cytokine</keyword>
<proteinExistence type="inferred from homology"/>
<dbReference type="InterPro" id="IPR039809">
    <property type="entry name" value="Chemokine_b/g/d"/>
</dbReference>
<protein>
    <recommendedName>
        <fullName evidence="9">C-C motif chemokine</fullName>
    </recommendedName>
</protein>
<evidence type="ECO:0000256" key="5">
    <source>
        <dbReference type="ARBA" id="ARBA00022729"/>
    </source>
</evidence>
<dbReference type="AlphaFoldDB" id="A0A3B3V7K3"/>
<evidence type="ECO:0000313" key="12">
    <source>
        <dbReference type="Proteomes" id="UP000261500"/>
    </source>
</evidence>
<evidence type="ECO:0000256" key="7">
    <source>
        <dbReference type="ARBA" id="ARBA00044740"/>
    </source>
</evidence>
<comment type="subunit">
    <text evidence="8">Self-associates. Also heterodimer of MIP-1-alpha(4-69) and MIP-1-beta(3-69). Interacts with CCR1.</text>
</comment>
<dbReference type="Ensembl" id="ENSPLAT00000012368.1">
    <property type="protein sequence ID" value="ENSPLAP00000020896.1"/>
    <property type="gene ID" value="ENSPLAG00000004211.1"/>
</dbReference>
<reference evidence="11" key="2">
    <citation type="submission" date="2025-09" db="UniProtKB">
        <authorList>
            <consortium name="Ensembl"/>
        </authorList>
    </citation>
    <scope>IDENTIFICATION</scope>
</reference>
<dbReference type="SUPFAM" id="SSF54117">
    <property type="entry name" value="Interleukin 8-like chemokines"/>
    <property type="match status" value="1"/>
</dbReference>
<dbReference type="PROSITE" id="PS00472">
    <property type="entry name" value="SMALL_CYTOKINES_CC"/>
    <property type="match status" value="1"/>
</dbReference>
<keyword evidence="5" id="KW-0732">Signal</keyword>
<reference evidence="11" key="1">
    <citation type="submission" date="2025-08" db="UniProtKB">
        <authorList>
            <consortium name="Ensembl"/>
        </authorList>
    </citation>
    <scope>IDENTIFICATION</scope>
</reference>
<dbReference type="CDD" id="cd00272">
    <property type="entry name" value="Chemokine_CC"/>
    <property type="match status" value="1"/>
</dbReference>
<keyword evidence="12" id="KW-1185">Reference proteome</keyword>
<name>A0A3B3V7K3_9TELE</name>
<dbReference type="GO" id="GO:0006955">
    <property type="term" value="P:immune response"/>
    <property type="evidence" value="ECO:0007669"/>
    <property type="project" value="InterPro"/>
</dbReference>
<dbReference type="PANTHER" id="PTHR12015">
    <property type="entry name" value="SMALL INDUCIBLE CYTOKINE A"/>
    <property type="match status" value="1"/>
</dbReference>
<dbReference type="InterPro" id="IPR036048">
    <property type="entry name" value="Interleukin_8-like_sf"/>
</dbReference>
<evidence type="ECO:0000259" key="10">
    <source>
        <dbReference type="SMART" id="SM00199"/>
    </source>
</evidence>